<keyword evidence="1" id="KW-0812">Transmembrane</keyword>
<accession>A0A081KAD9</accession>
<dbReference type="EMBL" id="JOJP01000001">
    <property type="protein sequence ID" value="KEI71115.1"/>
    <property type="molecule type" value="Genomic_DNA"/>
</dbReference>
<dbReference type="PANTHER" id="PTHR33371:SF4">
    <property type="entry name" value="INTERMEMBRANE PHOSPHOLIPID TRANSPORT SYSTEM BINDING PROTEIN MLAD"/>
    <property type="match status" value="1"/>
</dbReference>
<proteinExistence type="predicted"/>
<gene>
    <name evidence="3" type="ORF">GV64_10475</name>
</gene>
<dbReference type="Pfam" id="PF02470">
    <property type="entry name" value="MlaD"/>
    <property type="match status" value="1"/>
</dbReference>
<dbReference type="Proteomes" id="UP000027997">
    <property type="component" value="Unassembled WGS sequence"/>
</dbReference>
<evidence type="ECO:0000313" key="4">
    <source>
        <dbReference type="Proteomes" id="UP000027997"/>
    </source>
</evidence>
<keyword evidence="1" id="KW-1133">Transmembrane helix</keyword>
<dbReference type="AlphaFoldDB" id="A0A081KAD9"/>
<keyword evidence="1" id="KW-0472">Membrane</keyword>
<dbReference type="InterPro" id="IPR052336">
    <property type="entry name" value="MlaD_Phospholipid_Transporter"/>
</dbReference>
<dbReference type="InterPro" id="IPR003399">
    <property type="entry name" value="Mce/MlaD"/>
</dbReference>
<evidence type="ECO:0000259" key="2">
    <source>
        <dbReference type="Pfam" id="PF02470"/>
    </source>
</evidence>
<evidence type="ECO:0000313" key="3">
    <source>
        <dbReference type="EMBL" id="KEI71115.1"/>
    </source>
</evidence>
<feature type="transmembrane region" description="Helical" evidence="1">
    <location>
        <begin position="6"/>
        <end position="30"/>
    </location>
</feature>
<sequence>MNRKSLSVSVGLFVILIITMTIALVLFLNADGFSRKDVQRYQILFDSSIKGLNIGAPVTLRGVKVGEVVSIKTKLYHNHQKVLNVVTVDMYPDAISEQGKSSDHDVLGQLMKQGLSAQIGLQSVLTGLLYIEVDFFDNQPDMQPVETQYPQIPTVPNNLDEFIEKFESINLAEMASRLTEVLDNLATLTGGGRLNKLIDDVDSAFVSMEAMSNEMSASMAGIRKEFASMSSDAGEVTHLLKTELPEATQQLNTTMLQLQETMSAAEETLAPDSPLMYQLMESSKDISRASRAVDDLADMLQRQPDAIIFGRKAGESR</sequence>
<reference evidence="3 4" key="1">
    <citation type="submission" date="2014-06" db="EMBL/GenBank/DDBJ databases">
        <title>Whole Genome Sequences of Three Symbiotic Endozoicomonas Bacteria.</title>
        <authorList>
            <person name="Neave M.J."/>
            <person name="Apprill A."/>
            <person name="Voolstra C.R."/>
        </authorList>
    </citation>
    <scope>NUCLEOTIDE SEQUENCE [LARGE SCALE GENOMIC DNA]</scope>
    <source>
        <strain evidence="3 4">DSM 22380</strain>
    </source>
</reference>
<comment type="caution">
    <text evidence="3">The sequence shown here is derived from an EMBL/GenBank/DDBJ whole genome shotgun (WGS) entry which is preliminary data.</text>
</comment>
<dbReference type="Gene3D" id="1.10.287.950">
    <property type="entry name" value="Methyl-accepting chemotaxis protein"/>
    <property type="match status" value="1"/>
</dbReference>
<evidence type="ECO:0000256" key="1">
    <source>
        <dbReference type="SAM" id="Phobius"/>
    </source>
</evidence>
<organism evidence="3 4">
    <name type="scientific">Endozoicomonas elysicola</name>
    <dbReference type="NCBI Taxonomy" id="305900"/>
    <lineage>
        <taxon>Bacteria</taxon>
        <taxon>Pseudomonadati</taxon>
        <taxon>Pseudomonadota</taxon>
        <taxon>Gammaproteobacteria</taxon>
        <taxon>Oceanospirillales</taxon>
        <taxon>Endozoicomonadaceae</taxon>
        <taxon>Endozoicomonas</taxon>
    </lineage>
</organism>
<dbReference type="PANTHER" id="PTHR33371">
    <property type="entry name" value="INTERMEMBRANE PHOSPHOLIPID TRANSPORT SYSTEM BINDING PROTEIN MLAD-RELATED"/>
    <property type="match status" value="1"/>
</dbReference>
<name>A0A081KAD9_9GAMM</name>
<keyword evidence="4" id="KW-1185">Reference proteome</keyword>
<feature type="domain" description="Mce/MlaD" evidence="2">
    <location>
        <begin position="40"/>
        <end position="135"/>
    </location>
</feature>
<dbReference type="RefSeq" id="WP_020584986.1">
    <property type="nucleotide sequence ID" value="NZ_JOJP01000001.1"/>
</dbReference>
<dbReference type="eggNOG" id="COG1463">
    <property type="taxonomic scope" value="Bacteria"/>
</dbReference>
<dbReference type="STRING" id="305900.GV64_10475"/>
<protein>
    <recommendedName>
        <fullName evidence="2">Mce/MlaD domain-containing protein</fullName>
    </recommendedName>
</protein>